<dbReference type="PANTHER" id="PTHR36485:SF1">
    <property type="entry name" value="TRANSMEMBRANE PROTEIN"/>
    <property type="match status" value="1"/>
</dbReference>
<evidence type="ECO:0000256" key="1">
    <source>
        <dbReference type="SAM" id="MobiDB-lite"/>
    </source>
</evidence>
<feature type="region of interest" description="Disordered" evidence="1">
    <location>
        <begin position="172"/>
        <end position="196"/>
    </location>
</feature>
<organism evidence="3 4">
    <name type="scientific">Coemansia spiralis</name>
    <dbReference type="NCBI Taxonomy" id="417178"/>
    <lineage>
        <taxon>Eukaryota</taxon>
        <taxon>Fungi</taxon>
        <taxon>Fungi incertae sedis</taxon>
        <taxon>Zoopagomycota</taxon>
        <taxon>Kickxellomycotina</taxon>
        <taxon>Kickxellomycetes</taxon>
        <taxon>Kickxellales</taxon>
        <taxon>Kickxellaceae</taxon>
        <taxon>Coemansia</taxon>
    </lineage>
</organism>
<sequence>MRTFTSAILPRKRRPTAEAGGTSQQPRMVQRTVLAKHAEEERLGNLRRPDMASSTAVDSVPGNYKEEDGLLLGYASGRDAAQMQSRFDAERDKEIGAAWEKSAPILQYEQQAGGVPYADGEASTEVLAVKKLPDLTAVAAPESRGRIMAYVHRLPLHVPFLGRGSNSARAALAGSADAGARERRASQASQEPSVASECTLEPSRSSFFGSDSALLKRVSSMPGNLSLFRAHLVDPLRHPEFHAPPRYTRNQPMRLLAHEPDNTPVYGYALLALTAALFVLAMYALVVSKFMPHTGVAFLDSVKDDRYFCLLMPMTGLSFVFAVFWNWLGMKFFRHN</sequence>
<protein>
    <submittedName>
        <fullName evidence="3">Uncharacterized protein</fullName>
    </submittedName>
</protein>
<feature type="transmembrane region" description="Helical" evidence="2">
    <location>
        <begin position="307"/>
        <end position="328"/>
    </location>
</feature>
<proteinExistence type="predicted"/>
<dbReference type="OrthoDB" id="2157498at2759"/>
<gene>
    <name evidence="3" type="ORF">GGI25_004839</name>
</gene>
<keyword evidence="2" id="KW-1133">Transmembrane helix</keyword>
<feature type="region of interest" description="Disordered" evidence="1">
    <location>
        <begin position="1"/>
        <end position="28"/>
    </location>
</feature>
<dbReference type="Pfam" id="PF15159">
    <property type="entry name" value="PIG-Y"/>
    <property type="match status" value="1"/>
</dbReference>
<keyword evidence="2" id="KW-0812">Transmembrane</keyword>
<accession>A0A9W8KW96</accession>
<comment type="caution">
    <text evidence="3">The sequence shown here is derived from an EMBL/GenBank/DDBJ whole genome shotgun (WGS) entry which is preliminary data.</text>
</comment>
<dbReference type="AlphaFoldDB" id="A0A9W8KW96"/>
<name>A0A9W8KW96_9FUNG</name>
<feature type="transmembrane region" description="Helical" evidence="2">
    <location>
        <begin position="265"/>
        <end position="286"/>
    </location>
</feature>
<keyword evidence="2" id="KW-0472">Membrane</keyword>
<dbReference type="InterPro" id="IPR029164">
    <property type="entry name" value="PIG-Y"/>
</dbReference>
<evidence type="ECO:0000256" key="2">
    <source>
        <dbReference type="SAM" id="Phobius"/>
    </source>
</evidence>
<reference evidence="3" key="1">
    <citation type="submission" date="2022-07" db="EMBL/GenBank/DDBJ databases">
        <title>Phylogenomic reconstructions and comparative analyses of Kickxellomycotina fungi.</title>
        <authorList>
            <person name="Reynolds N.K."/>
            <person name="Stajich J.E."/>
            <person name="Barry K."/>
            <person name="Grigoriev I.V."/>
            <person name="Crous P."/>
            <person name="Smith M.E."/>
        </authorList>
    </citation>
    <scope>NUCLEOTIDE SEQUENCE</scope>
    <source>
        <strain evidence="3">NRRL 3115</strain>
    </source>
</reference>
<dbReference type="Proteomes" id="UP001151518">
    <property type="component" value="Unassembled WGS sequence"/>
</dbReference>
<evidence type="ECO:0000313" key="3">
    <source>
        <dbReference type="EMBL" id="KAJ2673086.1"/>
    </source>
</evidence>
<dbReference type="EMBL" id="JANBTW010000072">
    <property type="protein sequence ID" value="KAJ2673086.1"/>
    <property type="molecule type" value="Genomic_DNA"/>
</dbReference>
<dbReference type="PANTHER" id="PTHR36485">
    <property type="entry name" value="OS01G0939000 PROTEIN"/>
    <property type="match status" value="1"/>
</dbReference>
<evidence type="ECO:0000313" key="4">
    <source>
        <dbReference type="Proteomes" id="UP001151518"/>
    </source>
</evidence>